<evidence type="ECO:0000256" key="4">
    <source>
        <dbReference type="ARBA" id="ARBA00022777"/>
    </source>
</evidence>
<dbReference type="HAMAP" id="MF_00020">
    <property type="entry name" value="Acetate_kinase"/>
    <property type="match status" value="1"/>
</dbReference>
<organism evidence="9">
    <name type="scientific">Lactobacillus acidophilus (strain ATCC 700396 / NCK56 / N2 / NCFM)</name>
    <dbReference type="NCBI Taxonomy" id="272621"/>
    <lineage>
        <taxon>Bacteria</taxon>
        <taxon>Bacillati</taxon>
        <taxon>Bacillota</taxon>
        <taxon>Bacilli</taxon>
        <taxon>Lactobacillales</taxon>
        <taxon>Lactobacillaceae</taxon>
        <taxon>Lactobacillus</taxon>
    </lineage>
</organism>
<dbReference type="CDD" id="cd24010">
    <property type="entry name" value="ASKHA_NBD_AcK_PK"/>
    <property type="match status" value="1"/>
</dbReference>
<reference evidence="8 9" key="1">
    <citation type="journal article" date="2005" name="Proc. Natl. Acad. Sci. U.S.A.">
        <title>Complete genome sequence of the probiotic lactic acid bacterium Lactobacillus acidophilus NCFM.</title>
        <authorList>
            <person name="Altermann E."/>
            <person name="Russell W.M."/>
            <person name="Azcarate-Peril M.A."/>
            <person name="Barrangou R."/>
            <person name="Buck B.L."/>
            <person name="McAuliffe O."/>
            <person name="Souther N."/>
            <person name="Dobson A."/>
            <person name="Duong T."/>
            <person name="Callanan M."/>
            <person name="Lick S."/>
            <person name="Hamrick A."/>
            <person name="Cano R."/>
            <person name="Klaenhammer T.R."/>
        </authorList>
    </citation>
    <scope>NUCLEOTIDE SEQUENCE [LARGE SCALE GENOMIC DNA]</scope>
    <source>
        <strain evidence="9">ATCC 700396 / NCK56 / N2 / NCFM</strain>
    </source>
</reference>
<feature type="binding site" evidence="6">
    <location>
        <position position="15"/>
    </location>
    <ligand>
        <name>ATP</name>
        <dbReference type="ChEBI" id="CHEBI:30616"/>
    </ligand>
</feature>
<comment type="catalytic activity">
    <reaction evidence="6">
        <text>acetate + ATP = acetyl phosphate + ADP</text>
        <dbReference type="Rhea" id="RHEA:11352"/>
        <dbReference type="ChEBI" id="CHEBI:22191"/>
        <dbReference type="ChEBI" id="CHEBI:30089"/>
        <dbReference type="ChEBI" id="CHEBI:30616"/>
        <dbReference type="ChEBI" id="CHEBI:456216"/>
        <dbReference type="EC" id="2.7.2.1"/>
    </reaction>
</comment>
<dbReference type="NCBIfam" id="TIGR00016">
    <property type="entry name" value="ackA"/>
    <property type="match status" value="1"/>
</dbReference>
<comment type="similarity">
    <text evidence="1 6 7">Belongs to the acetokinase family.</text>
</comment>
<comment type="subunit">
    <text evidence="6">Homodimer.</text>
</comment>
<dbReference type="PRINTS" id="PR00471">
    <property type="entry name" value="ACETATEKNASE"/>
</dbReference>
<sequence>MKKVLAINSGSSSFKFKLFSLPDEKVIAQGMADRVGLKGSSFSVLLDDGTEHVTNIDIPDQEAAVSFLINALKKYHAVESLDEIIGVGHRVVNGGEHFKDSTIIDRQNLQKIYDLSDFAPLHNPAEARGIEAFMHVLPKVPQVAVFDTSFHQTLDPVHYLYSIPYEYYEKYRARKYGAHGTSVHYVTLEAAKMMNKKPSDLKLIICHLGSGSSITAVKNGKSYDTSMGFSPLSGVTMGTRSGDIDPSLLQHLMHKTGASIDEMINILNKDSGLLGISGISSDMRDLEFNKDQRAVLARKIFVNRVVRYIGSYIAEMGGADAIVFTAGVGEKDPGVRKDVMDAFKYMGVIPDYEANKKKGRHFITKPESKVHVMVVPTDEELMIAQDVMRLTRDAVLA</sequence>
<evidence type="ECO:0000256" key="5">
    <source>
        <dbReference type="ARBA" id="ARBA00022840"/>
    </source>
</evidence>
<evidence type="ECO:0000256" key="2">
    <source>
        <dbReference type="ARBA" id="ARBA00022679"/>
    </source>
</evidence>
<dbReference type="GO" id="GO:0005524">
    <property type="term" value="F:ATP binding"/>
    <property type="evidence" value="ECO:0007669"/>
    <property type="project" value="UniProtKB-KW"/>
</dbReference>
<keyword evidence="4 6" id="KW-0418">Kinase</keyword>
<dbReference type="eggNOG" id="COG0282">
    <property type="taxonomic scope" value="Bacteria"/>
</dbReference>
<evidence type="ECO:0000256" key="1">
    <source>
        <dbReference type="ARBA" id="ARBA00008748"/>
    </source>
</evidence>
<keyword evidence="3 6" id="KW-0547">Nucleotide-binding</keyword>
<dbReference type="PROSITE" id="PS01075">
    <property type="entry name" value="ACETATE_KINASE_1"/>
    <property type="match status" value="1"/>
</dbReference>
<feature type="binding site" evidence="6">
    <location>
        <position position="90"/>
    </location>
    <ligand>
        <name>substrate</name>
    </ligand>
</feature>
<feature type="binding site" evidence="6">
    <location>
        <position position="379"/>
    </location>
    <ligand>
        <name>Mg(2+)</name>
        <dbReference type="ChEBI" id="CHEBI:18420"/>
    </ligand>
</feature>
<evidence type="ECO:0000256" key="3">
    <source>
        <dbReference type="ARBA" id="ARBA00022741"/>
    </source>
</evidence>
<comment type="cofactor">
    <cofactor evidence="6">
        <name>Mg(2+)</name>
        <dbReference type="ChEBI" id="CHEBI:18420"/>
    </cofactor>
    <cofactor evidence="6">
        <name>Mn(2+)</name>
        <dbReference type="ChEBI" id="CHEBI:29035"/>
    </cofactor>
    <text evidence="6">Mg(2+). Can also accept Mn(2+).</text>
</comment>
<dbReference type="OrthoDB" id="9802453at2"/>
<dbReference type="PROSITE" id="PS01076">
    <property type="entry name" value="ACETATE_KINASE_2"/>
    <property type="match status" value="1"/>
</dbReference>
<dbReference type="EMBL" id="CP000033">
    <property type="protein sequence ID" value="AAV42350.1"/>
    <property type="molecule type" value="Genomic_DNA"/>
</dbReference>
<dbReference type="Proteomes" id="UP000006381">
    <property type="component" value="Chromosome"/>
</dbReference>
<dbReference type="InterPro" id="IPR043129">
    <property type="entry name" value="ATPase_NBD"/>
</dbReference>
<keyword evidence="6" id="KW-0963">Cytoplasm</keyword>
<keyword evidence="5 6" id="KW-0067">ATP-binding</keyword>
<dbReference type="GO" id="GO:0005737">
    <property type="term" value="C:cytoplasm"/>
    <property type="evidence" value="ECO:0007669"/>
    <property type="project" value="UniProtKB-SubCell"/>
</dbReference>
<dbReference type="EC" id="2.7.2.1" evidence="6"/>
<dbReference type="PANTHER" id="PTHR21060">
    <property type="entry name" value="ACETATE KINASE"/>
    <property type="match status" value="1"/>
</dbReference>
<gene>
    <name evidence="6 8" type="primary">ackA</name>
    <name evidence="8" type="ordered locus">LBA0463</name>
</gene>
<comment type="caution">
    <text evidence="6">Lacks conserved residue(s) required for the propagation of feature annotation.</text>
</comment>
<dbReference type="HOGENOM" id="CLU_020352_0_1_9"/>
<dbReference type="PIRSF" id="PIRSF000722">
    <property type="entry name" value="Acetate_prop_kin"/>
    <property type="match status" value="1"/>
</dbReference>
<dbReference type="Gene3D" id="3.30.420.40">
    <property type="match status" value="2"/>
</dbReference>
<dbReference type="GeneID" id="93290407"/>
<dbReference type="InterPro" id="IPR004372">
    <property type="entry name" value="Ac/propionate_kinase"/>
</dbReference>
<name>Q5FLS4_LACAC</name>
<dbReference type="Pfam" id="PF00871">
    <property type="entry name" value="Acetate_kinase"/>
    <property type="match status" value="1"/>
</dbReference>
<protein>
    <recommendedName>
        <fullName evidence="6">Acetate kinase</fullName>
        <ecNumber evidence="6">2.7.2.1</ecNumber>
    </recommendedName>
    <alternativeName>
        <fullName evidence="6">Acetokinase</fullName>
    </alternativeName>
</protein>
<dbReference type="PATRIC" id="fig|272621.13.peg.444"/>
<feature type="binding site" evidence="6">
    <location>
        <position position="8"/>
    </location>
    <ligand>
        <name>Mg(2+)</name>
        <dbReference type="ChEBI" id="CHEBI:18420"/>
    </ligand>
</feature>
<accession>Q5FLS4</accession>
<dbReference type="STRING" id="272621.LBA0463"/>
<keyword evidence="2 6" id="KW-0808">Transferase</keyword>
<feature type="site" description="Transition state stabilizer" evidence="6">
    <location>
        <position position="179"/>
    </location>
</feature>
<keyword evidence="6" id="KW-0460">Magnesium</keyword>
<keyword evidence="6" id="KW-0479">Metal-binding</keyword>
<dbReference type="AlphaFoldDB" id="Q5FLS4"/>
<evidence type="ECO:0000313" key="9">
    <source>
        <dbReference type="Proteomes" id="UP000006381"/>
    </source>
</evidence>
<dbReference type="GO" id="GO:0000287">
    <property type="term" value="F:magnesium ion binding"/>
    <property type="evidence" value="ECO:0007669"/>
    <property type="project" value="UniProtKB-UniRule"/>
</dbReference>
<evidence type="ECO:0000256" key="6">
    <source>
        <dbReference type="HAMAP-Rule" id="MF_00020"/>
    </source>
</evidence>
<dbReference type="RefSeq" id="WP_011254162.1">
    <property type="nucleotide sequence ID" value="NC_006814.3"/>
</dbReference>
<comment type="subcellular location">
    <subcellularLocation>
        <location evidence="6">Cytoplasm</location>
    </subcellularLocation>
</comment>
<dbReference type="KEGG" id="lac:LBA0463"/>
<dbReference type="UniPathway" id="UPA00340">
    <property type="reaction ID" value="UER00458"/>
</dbReference>
<feature type="active site" description="Proton donor/acceptor" evidence="6">
    <location>
        <position position="147"/>
    </location>
</feature>
<proteinExistence type="inferred from homology"/>
<dbReference type="GO" id="GO:0006085">
    <property type="term" value="P:acetyl-CoA biosynthetic process"/>
    <property type="evidence" value="ECO:0007669"/>
    <property type="project" value="UniProtKB-UniRule"/>
</dbReference>
<evidence type="ECO:0000256" key="7">
    <source>
        <dbReference type="RuleBase" id="RU003835"/>
    </source>
</evidence>
<feature type="site" description="Transition state stabilizer" evidence="6">
    <location>
        <position position="240"/>
    </location>
</feature>
<comment type="pathway">
    <text evidence="6">Metabolic intermediate biosynthesis; acetyl-CoA biosynthesis; acetyl-CoA from acetate: step 1/2.</text>
</comment>
<keyword evidence="9" id="KW-1185">Reference proteome</keyword>
<dbReference type="GO" id="GO:0008776">
    <property type="term" value="F:acetate kinase activity"/>
    <property type="evidence" value="ECO:0007669"/>
    <property type="project" value="UniProtKB-UniRule"/>
</dbReference>
<comment type="function">
    <text evidence="6">Catalyzes the formation of acetyl phosphate from acetate and ATP. Can also catalyze the reverse reaction.</text>
</comment>
<evidence type="ECO:0000313" key="8">
    <source>
        <dbReference type="EMBL" id="AAV42350.1"/>
    </source>
</evidence>
<dbReference type="SUPFAM" id="SSF53067">
    <property type="entry name" value="Actin-like ATPase domain"/>
    <property type="match status" value="2"/>
</dbReference>
<dbReference type="InterPro" id="IPR000890">
    <property type="entry name" value="Aliphatic_acid_kin_short-chain"/>
</dbReference>
<dbReference type="PANTHER" id="PTHR21060:SF15">
    <property type="entry name" value="ACETATE KINASE-RELATED"/>
    <property type="match status" value="1"/>
</dbReference>
<feature type="binding site" evidence="6">
    <location>
        <begin position="207"/>
        <end position="211"/>
    </location>
    <ligand>
        <name>ATP</name>
        <dbReference type="ChEBI" id="CHEBI:30616"/>
    </ligand>
</feature>
<feature type="binding site" evidence="6">
    <location>
        <begin position="282"/>
        <end position="284"/>
    </location>
    <ligand>
        <name>ATP</name>
        <dbReference type="ChEBI" id="CHEBI:30616"/>
    </ligand>
</feature>
<dbReference type="InterPro" id="IPR023865">
    <property type="entry name" value="Aliphatic_acid_kinase_CS"/>
</dbReference>
<dbReference type="GO" id="GO:0006083">
    <property type="term" value="P:acetate metabolic process"/>
    <property type="evidence" value="ECO:0007669"/>
    <property type="project" value="TreeGrafter"/>
</dbReference>
<dbReference type="BioCyc" id="LACI272621:G1G49-489-MONOMER"/>